<comment type="caution">
    <text evidence="9">The sequence shown here is derived from an EMBL/GenBank/DDBJ whole genome shotgun (WGS) entry which is preliminary data.</text>
</comment>
<dbReference type="PROSITE" id="PS50011">
    <property type="entry name" value="PROTEIN_KINASE_DOM"/>
    <property type="match status" value="1"/>
</dbReference>
<evidence type="ECO:0000256" key="7">
    <source>
        <dbReference type="SAM" id="MobiDB-lite"/>
    </source>
</evidence>
<dbReference type="InParanoid" id="A0A409YJE9"/>
<feature type="compositionally biased region" description="Low complexity" evidence="7">
    <location>
        <begin position="793"/>
        <end position="809"/>
    </location>
</feature>
<keyword evidence="2 6" id="KW-0547">Nucleotide-binding</keyword>
<dbReference type="Pfam" id="PF00069">
    <property type="entry name" value="Pkinase"/>
    <property type="match status" value="1"/>
</dbReference>
<evidence type="ECO:0000256" key="4">
    <source>
        <dbReference type="ARBA" id="ARBA00022840"/>
    </source>
</evidence>
<keyword evidence="4 6" id="KW-0067">ATP-binding</keyword>
<dbReference type="GO" id="GO:0005634">
    <property type="term" value="C:nucleus"/>
    <property type="evidence" value="ECO:0007669"/>
    <property type="project" value="TreeGrafter"/>
</dbReference>
<dbReference type="EMBL" id="NHYE01000765">
    <property type="protein sequence ID" value="PPR03173.1"/>
    <property type="molecule type" value="Genomic_DNA"/>
</dbReference>
<feature type="compositionally biased region" description="Low complexity" evidence="7">
    <location>
        <begin position="1087"/>
        <end position="1101"/>
    </location>
</feature>
<feature type="compositionally biased region" description="Low complexity" evidence="7">
    <location>
        <begin position="374"/>
        <end position="385"/>
    </location>
</feature>
<feature type="compositionally biased region" description="Polar residues" evidence="7">
    <location>
        <begin position="1"/>
        <end position="18"/>
    </location>
</feature>
<name>A0A409YJE9_9AGAR</name>
<dbReference type="PROSITE" id="PS00107">
    <property type="entry name" value="PROTEIN_KINASE_ATP"/>
    <property type="match status" value="1"/>
</dbReference>
<dbReference type="InterPro" id="IPR011009">
    <property type="entry name" value="Kinase-like_dom_sf"/>
</dbReference>
<feature type="compositionally biased region" description="Low complexity" evidence="7">
    <location>
        <begin position="438"/>
        <end position="462"/>
    </location>
</feature>
<comment type="similarity">
    <text evidence="5">Belongs to the protein kinase superfamily. Ser/Thr protein kinase family. GCN2 subfamily.</text>
</comment>
<dbReference type="GO" id="GO:0005524">
    <property type="term" value="F:ATP binding"/>
    <property type="evidence" value="ECO:0007669"/>
    <property type="project" value="UniProtKB-UniRule"/>
</dbReference>
<evidence type="ECO:0000256" key="1">
    <source>
        <dbReference type="ARBA" id="ARBA00022679"/>
    </source>
</evidence>
<feature type="region of interest" description="Disordered" evidence="7">
    <location>
        <begin position="249"/>
        <end position="421"/>
    </location>
</feature>
<dbReference type="InterPro" id="IPR008271">
    <property type="entry name" value="Ser/Thr_kinase_AS"/>
</dbReference>
<organism evidence="9 10">
    <name type="scientific">Gymnopilus dilepis</name>
    <dbReference type="NCBI Taxonomy" id="231916"/>
    <lineage>
        <taxon>Eukaryota</taxon>
        <taxon>Fungi</taxon>
        <taxon>Dikarya</taxon>
        <taxon>Basidiomycota</taxon>
        <taxon>Agaricomycotina</taxon>
        <taxon>Agaricomycetes</taxon>
        <taxon>Agaricomycetidae</taxon>
        <taxon>Agaricales</taxon>
        <taxon>Agaricineae</taxon>
        <taxon>Hymenogastraceae</taxon>
        <taxon>Gymnopilus</taxon>
    </lineage>
</organism>
<dbReference type="PANTHER" id="PTHR11042">
    <property type="entry name" value="EUKARYOTIC TRANSLATION INITIATION FACTOR 2-ALPHA KINASE EIF2-ALPHA KINASE -RELATED"/>
    <property type="match status" value="1"/>
</dbReference>
<dbReference type="GO" id="GO:0004672">
    <property type="term" value="F:protein kinase activity"/>
    <property type="evidence" value="ECO:0007669"/>
    <property type="project" value="InterPro"/>
</dbReference>
<evidence type="ECO:0000259" key="8">
    <source>
        <dbReference type="PROSITE" id="PS50011"/>
    </source>
</evidence>
<feature type="compositionally biased region" description="Polar residues" evidence="7">
    <location>
        <begin position="179"/>
        <end position="191"/>
    </location>
</feature>
<evidence type="ECO:0000256" key="6">
    <source>
        <dbReference type="PROSITE-ProRule" id="PRU10141"/>
    </source>
</evidence>
<dbReference type="InterPro" id="IPR000719">
    <property type="entry name" value="Prot_kinase_dom"/>
</dbReference>
<keyword evidence="1" id="KW-0808">Transferase</keyword>
<dbReference type="InterPro" id="IPR017441">
    <property type="entry name" value="Protein_kinase_ATP_BS"/>
</dbReference>
<feature type="compositionally biased region" description="Low complexity" evidence="7">
    <location>
        <begin position="846"/>
        <end position="870"/>
    </location>
</feature>
<evidence type="ECO:0000256" key="5">
    <source>
        <dbReference type="ARBA" id="ARBA00037982"/>
    </source>
</evidence>
<dbReference type="Gene3D" id="3.30.200.20">
    <property type="entry name" value="Phosphorylase Kinase, domain 1"/>
    <property type="match status" value="1"/>
</dbReference>
<feature type="domain" description="Protein kinase" evidence="8">
    <location>
        <begin position="908"/>
        <end position="1196"/>
    </location>
</feature>
<feature type="binding site" evidence="6">
    <location>
        <position position="939"/>
    </location>
    <ligand>
        <name>ATP</name>
        <dbReference type="ChEBI" id="CHEBI:30616"/>
    </ligand>
</feature>
<sequence>MLVSTPTKPYMHRSNTCDSGMAASPTYHRRNCTPPRTTASYDSPMLPPSPLRQRPLFPIDTNSSDAFDESVQSPALAHNFNPFFAPRPQPITADDKEGSIFLSSASAMNGQFFSTSTSQPLLTPVKPVHRVSNPSTLAGKTPNVFSATPAVPPAEDTAPSARVGVGTKRKNTPLATPLRPSTVTPLRTTQSKRPDASVSFECLAPLPAPRFSDRTPQTKAETEAYLKSQTASLTRLRLSDHKAKVAVREDSEFDGAASDSGCEMDEDEPGHSLFLAKPKPNSKGGQQHPRSLVFHQAVTKGKEKEEVAEAVSPGGHVTKRRARSRPLSAELREQAFKVPKSPIRQTGTVPRGGTTRPRHSGPVNFPSAGNRGFGSPASSSEGGSPRPRRRIGTPSHINAPAPRSNADHHATNPPPQPRAPLSRIDSAALFFGPAIPATATTGQTSRARTSSSSNLSSSAHGGRQTELRPNLANRHSYAGPQSSANDDDDYDREFMWNTFQARELSPSPGSSPSYAVLGQGHSRNSSVDMDDEDMFFAGDPRISPFVLNVTKGSPSPAKPQLPMKYKSETANRDAALISDEDDMASTGSSVGGGDSLTVMPKASTSLSSICSDEALVTPGVTPGGASGWPNARVFVKEADDGHAHDTHPYGNEREDVDAFIMKTLAAASKGSAMPKKAPGTPVKKPRMNYFGNARPWQSAVASKVGLKDDCDFKNGKAPRKSMPAAFPVPGTVNHRESRDKFGDTDTEEEEYSPSTRRGKEGYGGLGLGMPPPPTGFKNSGSVLPRNRWLMRRSSSGAFSSGSDSTSLSSTPTRTKGIGVDWHLPKPRIPLRLSPSGDGDPLNKTFSPRSASGSSSSSLTPSSPTNSRRTSLAAGAPRRPSVGSRSHSDPFGLIGSPEDEQPGRFERDFDEIEEVGSGEFGKVIKVRSKTGDDNLYAIKKSKRFEGVKHRLRLREEVDILKHLSEAALTQFSDGRHPNVLAYIDSWEEDEALFICTELCESGNLARFLWEYGRVFPRLDEARVWKVIVDLSNGLSFIHNSGVIHLDLKPSNVFVTKEGRFKIGDFGMASLWPRLHRTSSPSTNGPSDSAASGTVTTSTPTGGFEREGDKLYLAPEVLQGRYGKAADVFSFGMTILETASNIVVPDQGEGWQRLRREDFSQVDLDEESAELVELIYNMMRTDPAKRLTVDEVRAHPVVRRAREEMERLEEELRSAGKSVWGASPLASVPDGFLERILGREDEDGMDTDA</sequence>
<dbReference type="GO" id="GO:0005737">
    <property type="term" value="C:cytoplasm"/>
    <property type="evidence" value="ECO:0007669"/>
    <property type="project" value="TreeGrafter"/>
</dbReference>
<dbReference type="OrthoDB" id="5337378at2759"/>
<dbReference type="PROSITE" id="PS00108">
    <property type="entry name" value="PROTEIN_KINASE_ST"/>
    <property type="match status" value="1"/>
</dbReference>
<feature type="region of interest" description="Disordered" evidence="7">
    <location>
        <begin position="149"/>
        <end position="196"/>
    </location>
</feature>
<proteinExistence type="inferred from homology"/>
<dbReference type="SMART" id="SM00220">
    <property type="entry name" value="S_TKc"/>
    <property type="match status" value="1"/>
</dbReference>
<feature type="region of interest" description="Disordered" evidence="7">
    <location>
        <begin position="714"/>
        <end position="903"/>
    </location>
</feature>
<evidence type="ECO:0000313" key="10">
    <source>
        <dbReference type="Proteomes" id="UP000284706"/>
    </source>
</evidence>
<feature type="region of interest" description="Disordered" evidence="7">
    <location>
        <begin position="438"/>
        <end position="524"/>
    </location>
</feature>
<feature type="region of interest" description="Disordered" evidence="7">
    <location>
        <begin position="1075"/>
        <end position="1104"/>
    </location>
</feature>
<reference evidence="9 10" key="1">
    <citation type="journal article" date="2018" name="Evol. Lett.">
        <title>Horizontal gene cluster transfer increased hallucinogenic mushroom diversity.</title>
        <authorList>
            <person name="Reynolds H.T."/>
            <person name="Vijayakumar V."/>
            <person name="Gluck-Thaler E."/>
            <person name="Korotkin H.B."/>
            <person name="Matheny P.B."/>
            <person name="Slot J.C."/>
        </authorList>
    </citation>
    <scope>NUCLEOTIDE SEQUENCE [LARGE SCALE GENOMIC DNA]</scope>
    <source>
        <strain evidence="9 10">SRW20</strain>
    </source>
</reference>
<dbReference type="InterPro" id="IPR050339">
    <property type="entry name" value="CC_SR_Kinase"/>
</dbReference>
<dbReference type="SUPFAM" id="SSF56112">
    <property type="entry name" value="Protein kinase-like (PK-like)"/>
    <property type="match status" value="1"/>
</dbReference>
<feature type="compositionally biased region" description="Polar residues" evidence="7">
    <location>
        <begin position="1076"/>
        <end position="1085"/>
    </location>
</feature>
<protein>
    <recommendedName>
        <fullName evidence="8">Protein kinase domain-containing protein</fullName>
    </recommendedName>
</protein>
<evidence type="ECO:0000313" key="9">
    <source>
        <dbReference type="EMBL" id="PPR03173.1"/>
    </source>
</evidence>
<dbReference type="STRING" id="231916.A0A409YJE9"/>
<gene>
    <name evidence="9" type="ORF">CVT26_008022</name>
</gene>
<dbReference type="AlphaFoldDB" id="A0A409YJE9"/>
<dbReference type="Gene3D" id="1.10.510.10">
    <property type="entry name" value="Transferase(Phosphotransferase) domain 1"/>
    <property type="match status" value="1"/>
</dbReference>
<keyword evidence="10" id="KW-1185">Reference proteome</keyword>
<accession>A0A409YJE9</accession>
<evidence type="ECO:0000256" key="3">
    <source>
        <dbReference type="ARBA" id="ARBA00022777"/>
    </source>
</evidence>
<evidence type="ECO:0000256" key="2">
    <source>
        <dbReference type="ARBA" id="ARBA00022741"/>
    </source>
</evidence>
<feature type="region of interest" description="Disordered" evidence="7">
    <location>
        <begin position="1"/>
        <end position="67"/>
    </location>
</feature>
<feature type="compositionally biased region" description="Low complexity" evidence="7">
    <location>
        <begin position="344"/>
        <end position="355"/>
    </location>
</feature>
<dbReference type="Proteomes" id="UP000284706">
    <property type="component" value="Unassembled WGS sequence"/>
</dbReference>
<feature type="compositionally biased region" description="Basic and acidic residues" evidence="7">
    <location>
        <begin position="733"/>
        <end position="743"/>
    </location>
</feature>
<keyword evidence="3" id="KW-0418">Kinase</keyword>